<dbReference type="AlphaFoldDB" id="A0A853FAI5"/>
<feature type="binding site" evidence="12">
    <location>
        <position position="78"/>
    </location>
    <ligand>
        <name>Mg(2+)</name>
        <dbReference type="ChEBI" id="CHEBI:18420"/>
        <label>1</label>
        <note>catalytic</note>
    </ligand>
</feature>
<evidence type="ECO:0000256" key="12">
    <source>
        <dbReference type="PIRSR" id="PIRSR600760-2"/>
    </source>
</evidence>
<dbReference type="Gene3D" id="3.30.540.10">
    <property type="entry name" value="Fructose-1,6-Bisphosphatase, subunit A, domain 1"/>
    <property type="match status" value="1"/>
</dbReference>
<dbReference type="UniPathway" id="UPA00031">
    <property type="reaction ID" value="UER00013"/>
</dbReference>
<comment type="catalytic activity">
    <reaction evidence="10">
        <text>L-histidinol phosphate + H2O = L-histidinol + phosphate</text>
        <dbReference type="Rhea" id="RHEA:14465"/>
        <dbReference type="ChEBI" id="CHEBI:15377"/>
        <dbReference type="ChEBI" id="CHEBI:43474"/>
        <dbReference type="ChEBI" id="CHEBI:57699"/>
        <dbReference type="ChEBI" id="CHEBI:57980"/>
        <dbReference type="EC" id="3.1.3.15"/>
    </reaction>
</comment>
<evidence type="ECO:0000256" key="3">
    <source>
        <dbReference type="ARBA" id="ARBA00009759"/>
    </source>
</evidence>
<keyword evidence="9" id="KW-0368">Histidine biosynthesis</keyword>
<dbReference type="InterPro" id="IPR051090">
    <property type="entry name" value="Inositol_monoP_superfamily"/>
</dbReference>
<evidence type="ECO:0000313" key="14">
    <source>
        <dbReference type="Proteomes" id="UP000580517"/>
    </source>
</evidence>
<evidence type="ECO:0000256" key="6">
    <source>
        <dbReference type="ARBA" id="ARBA00022723"/>
    </source>
</evidence>
<dbReference type="RefSeq" id="WP_129968330.1">
    <property type="nucleotide sequence ID" value="NZ_JACCEW010000001.1"/>
</dbReference>
<reference evidence="13 14" key="1">
    <citation type="submission" date="2020-07" db="EMBL/GenBank/DDBJ databases">
        <title>Taxonomic revisions and descriptions of new bacterial species based on genomic comparisons in the high-G+C-content subgroup of the family Alcaligenaceae.</title>
        <authorList>
            <person name="Szabo A."/>
            <person name="Felfoldi T."/>
        </authorList>
    </citation>
    <scope>NUCLEOTIDE SEQUENCE [LARGE SCALE GENOMIC DNA]</scope>
    <source>
        <strain evidence="13 14">DSM 25264</strain>
    </source>
</reference>
<gene>
    <name evidence="13" type="primary">hisN</name>
    <name evidence="13" type="ORF">H0A68_03575</name>
</gene>
<keyword evidence="8 12" id="KW-0460">Magnesium</keyword>
<dbReference type="PRINTS" id="PR00377">
    <property type="entry name" value="IMPHPHTASES"/>
</dbReference>
<comment type="cofactor">
    <cofactor evidence="1 12">
        <name>Mg(2+)</name>
        <dbReference type="ChEBI" id="CHEBI:18420"/>
    </cofactor>
</comment>
<dbReference type="InterPro" id="IPR000760">
    <property type="entry name" value="Inositol_monophosphatase-like"/>
</dbReference>
<keyword evidence="14" id="KW-1185">Reference proteome</keyword>
<keyword evidence="5" id="KW-0028">Amino-acid biosynthesis</keyword>
<dbReference type="PROSITE" id="PS00629">
    <property type="entry name" value="IMP_1"/>
    <property type="match status" value="1"/>
</dbReference>
<keyword evidence="7 13" id="KW-0378">Hydrolase</keyword>
<dbReference type="Gene3D" id="3.40.190.80">
    <property type="match status" value="1"/>
</dbReference>
<dbReference type="InterPro" id="IPR011809">
    <property type="entry name" value="His_9_proposed"/>
</dbReference>
<evidence type="ECO:0000256" key="2">
    <source>
        <dbReference type="ARBA" id="ARBA00004970"/>
    </source>
</evidence>
<accession>A0A853FAI5</accession>
<proteinExistence type="inferred from homology"/>
<dbReference type="InterPro" id="IPR020583">
    <property type="entry name" value="Inositol_monoP_metal-BS"/>
</dbReference>
<dbReference type="EMBL" id="JACCEW010000001">
    <property type="protein sequence ID" value="NYT35940.1"/>
    <property type="molecule type" value="Genomic_DNA"/>
</dbReference>
<evidence type="ECO:0000313" key="13">
    <source>
        <dbReference type="EMBL" id="NYT35940.1"/>
    </source>
</evidence>
<dbReference type="GO" id="GO:0000105">
    <property type="term" value="P:L-histidine biosynthetic process"/>
    <property type="evidence" value="ECO:0007669"/>
    <property type="project" value="UniProtKB-UniRule"/>
</dbReference>
<name>A0A853FAI5_9BURK</name>
<organism evidence="13 14">
    <name type="scientific">Allopusillimonas soli</name>
    <dbReference type="NCBI Taxonomy" id="659016"/>
    <lineage>
        <taxon>Bacteria</taxon>
        <taxon>Pseudomonadati</taxon>
        <taxon>Pseudomonadota</taxon>
        <taxon>Betaproteobacteria</taxon>
        <taxon>Burkholderiales</taxon>
        <taxon>Alcaligenaceae</taxon>
        <taxon>Allopusillimonas</taxon>
    </lineage>
</organism>
<evidence type="ECO:0000256" key="8">
    <source>
        <dbReference type="ARBA" id="ARBA00022842"/>
    </source>
</evidence>
<evidence type="ECO:0000256" key="5">
    <source>
        <dbReference type="ARBA" id="ARBA00022605"/>
    </source>
</evidence>
<dbReference type="PANTHER" id="PTHR43200:SF6">
    <property type="entry name" value="3'(2'),5'-BISPHOSPHATE NUCLEOTIDASE"/>
    <property type="match status" value="1"/>
</dbReference>
<comment type="pathway">
    <text evidence="2">Amino-acid biosynthesis; L-histidine biosynthesis; L-histidine from 5-phospho-alpha-D-ribose 1-diphosphate: step 8/9.</text>
</comment>
<dbReference type="CDD" id="cd01641">
    <property type="entry name" value="Bacterial_IMPase_like_1"/>
    <property type="match status" value="1"/>
</dbReference>
<dbReference type="EC" id="3.1.3.15" evidence="4 11"/>
<dbReference type="GO" id="GO:0004401">
    <property type="term" value="F:histidinol-phosphatase activity"/>
    <property type="evidence" value="ECO:0007669"/>
    <property type="project" value="UniProtKB-UniRule"/>
</dbReference>
<protein>
    <recommendedName>
        <fullName evidence="4 11">Histidinol-phosphatase</fullName>
        <ecNumber evidence="4 11">3.1.3.15</ecNumber>
    </recommendedName>
</protein>
<evidence type="ECO:0000256" key="1">
    <source>
        <dbReference type="ARBA" id="ARBA00001946"/>
    </source>
</evidence>
<dbReference type="PANTHER" id="PTHR43200">
    <property type="entry name" value="PHOSPHATASE"/>
    <property type="match status" value="1"/>
</dbReference>
<comment type="similarity">
    <text evidence="3">Belongs to the inositol monophosphatase superfamily.</text>
</comment>
<comment type="caution">
    <text evidence="13">The sequence shown here is derived from an EMBL/GenBank/DDBJ whole genome shotgun (WGS) entry which is preliminary data.</text>
</comment>
<dbReference type="SUPFAM" id="SSF56655">
    <property type="entry name" value="Carbohydrate phosphatase"/>
    <property type="match status" value="1"/>
</dbReference>
<dbReference type="Proteomes" id="UP000580517">
    <property type="component" value="Unassembled WGS sequence"/>
</dbReference>
<sequence length="251" mass="27006">MRDFALDCVTEARAVALQWFRHPIDVMAKDDDSPVTIADRSVEAFLRKAISTRYPDHGILGEEFGRTHLDADYVWSIDPIDGTRSFISGSPLWGSLLALLHRGQPALGIIDIPFTSERWVGECGAQSLYNGKPCCTRSTGTLEDAVLYATSPDLFEGGTASRFDALSRRVGMRRFGGDCYSYGLLASGHIDLVAESGLQPYDYLAICPVVEGAGGVVTDWTGKPLTPASGGNVLAAANADIHRQALALLNA</sequence>
<feature type="binding site" evidence="12">
    <location>
        <position position="62"/>
    </location>
    <ligand>
        <name>Mg(2+)</name>
        <dbReference type="ChEBI" id="CHEBI:18420"/>
        <label>1</label>
        <note>catalytic</note>
    </ligand>
</feature>
<evidence type="ECO:0000256" key="10">
    <source>
        <dbReference type="ARBA" id="ARBA00049158"/>
    </source>
</evidence>
<evidence type="ECO:0000256" key="11">
    <source>
        <dbReference type="NCBIfam" id="TIGR02067"/>
    </source>
</evidence>
<evidence type="ECO:0000256" key="7">
    <source>
        <dbReference type="ARBA" id="ARBA00022801"/>
    </source>
</evidence>
<feature type="binding site" evidence="12">
    <location>
        <position position="81"/>
    </location>
    <ligand>
        <name>Mg(2+)</name>
        <dbReference type="ChEBI" id="CHEBI:18420"/>
        <label>1</label>
        <note>catalytic</note>
    </ligand>
</feature>
<dbReference type="GO" id="GO:0046872">
    <property type="term" value="F:metal ion binding"/>
    <property type="evidence" value="ECO:0007669"/>
    <property type="project" value="UniProtKB-KW"/>
</dbReference>
<evidence type="ECO:0000256" key="9">
    <source>
        <dbReference type="ARBA" id="ARBA00023102"/>
    </source>
</evidence>
<dbReference type="NCBIfam" id="TIGR02067">
    <property type="entry name" value="his_9_HisN"/>
    <property type="match status" value="1"/>
</dbReference>
<evidence type="ECO:0000256" key="4">
    <source>
        <dbReference type="ARBA" id="ARBA00013085"/>
    </source>
</evidence>
<keyword evidence="6 12" id="KW-0479">Metal-binding</keyword>
<dbReference type="OrthoDB" id="9785695at2"/>
<dbReference type="Pfam" id="PF00459">
    <property type="entry name" value="Inositol_P"/>
    <property type="match status" value="1"/>
</dbReference>
<feature type="binding site" evidence="12">
    <location>
        <position position="202"/>
    </location>
    <ligand>
        <name>Mg(2+)</name>
        <dbReference type="ChEBI" id="CHEBI:18420"/>
        <label>1</label>
        <note>catalytic</note>
    </ligand>
</feature>
<feature type="binding site" evidence="12">
    <location>
        <position position="80"/>
    </location>
    <ligand>
        <name>Mg(2+)</name>
        <dbReference type="ChEBI" id="CHEBI:18420"/>
        <label>1</label>
        <note>catalytic</note>
    </ligand>
</feature>